<dbReference type="STRING" id="650164.K5WX64"/>
<dbReference type="GeneID" id="18920317"/>
<dbReference type="OrthoDB" id="3218112at2759"/>
<dbReference type="HOGENOM" id="CLU_033082_7_1_1"/>
<dbReference type="EMBL" id="JH930472">
    <property type="protein sequence ID" value="EKM55077.1"/>
    <property type="molecule type" value="Genomic_DNA"/>
</dbReference>
<organism evidence="1 2">
    <name type="scientific">Phanerochaete carnosa (strain HHB-10118-sp)</name>
    <name type="common">White-rot fungus</name>
    <name type="synonym">Peniophora carnosa</name>
    <dbReference type="NCBI Taxonomy" id="650164"/>
    <lineage>
        <taxon>Eukaryota</taxon>
        <taxon>Fungi</taxon>
        <taxon>Dikarya</taxon>
        <taxon>Basidiomycota</taxon>
        <taxon>Agaricomycotina</taxon>
        <taxon>Agaricomycetes</taxon>
        <taxon>Polyporales</taxon>
        <taxon>Phanerochaetaceae</taxon>
        <taxon>Phanerochaete</taxon>
    </lineage>
</organism>
<dbReference type="Proteomes" id="UP000008370">
    <property type="component" value="Unassembled WGS sequence"/>
</dbReference>
<protein>
    <recommendedName>
        <fullName evidence="3">BTB domain-containing protein</fullName>
    </recommendedName>
</protein>
<feature type="non-terminal residue" evidence="1">
    <location>
        <position position="312"/>
    </location>
</feature>
<gene>
    <name evidence="1" type="ORF">PHACADRAFT_78567</name>
</gene>
<dbReference type="InParanoid" id="K5WX64"/>
<evidence type="ECO:0000313" key="1">
    <source>
        <dbReference type="EMBL" id="EKM55077.1"/>
    </source>
</evidence>
<name>K5WX64_PHACS</name>
<keyword evidence="2" id="KW-1185">Reference proteome</keyword>
<reference evidence="1 2" key="1">
    <citation type="journal article" date="2012" name="BMC Genomics">
        <title>Comparative genomics of the white-rot fungi, Phanerochaete carnosa and P. chrysosporium, to elucidate the genetic basis of the distinct wood types they colonize.</title>
        <authorList>
            <person name="Suzuki H."/>
            <person name="MacDonald J."/>
            <person name="Syed K."/>
            <person name="Salamov A."/>
            <person name="Hori C."/>
            <person name="Aerts A."/>
            <person name="Henrissat B."/>
            <person name="Wiebenga A."/>
            <person name="vanKuyk P.A."/>
            <person name="Barry K."/>
            <person name="Lindquist E."/>
            <person name="LaButti K."/>
            <person name="Lapidus A."/>
            <person name="Lucas S."/>
            <person name="Coutinho P."/>
            <person name="Gong Y."/>
            <person name="Samejima M."/>
            <person name="Mahadevan R."/>
            <person name="Abou-Zaid M."/>
            <person name="de Vries R.P."/>
            <person name="Igarashi K."/>
            <person name="Yadav J.S."/>
            <person name="Grigoriev I.V."/>
            <person name="Master E.R."/>
        </authorList>
    </citation>
    <scope>NUCLEOTIDE SEQUENCE [LARGE SCALE GENOMIC DNA]</scope>
    <source>
        <strain evidence="1 2">HHB-10118-sp</strain>
    </source>
</reference>
<evidence type="ECO:0000313" key="2">
    <source>
        <dbReference type="Proteomes" id="UP000008370"/>
    </source>
</evidence>
<feature type="non-terminal residue" evidence="1">
    <location>
        <position position="1"/>
    </location>
</feature>
<dbReference type="RefSeq" id="XP_007395422.1">
    <property type="nucleotide sequence ID" value="XM_007395360.1"/>
</dbReference>
<evidence type="ECO:0008006" key="3">
    <source>
        <dbReference type="Google" id="ProtNLM"/>
    </source>
</evidence>
<dbReference type="KEGG" id="pco:PHACADRAFT_78567"/>
<proteinExistence type="predicted"/>
<accession>K5WX64</accession>
<dbReference type="AlphaFoldDB" id="K5WX64"/>
<sequence>KHPKLYLEDGDLELSAEMPDGSRQLFRVSGAQLRCVSPVFSDMLALGGPRDEVVMMPDSAEDLAALLESVCIPSSLVRKLKTTPESQCAIELFGLAKIARKYGMDDITAVIVEHIQEQWPRSLEEWDASFATWRTNSKTAATRGDVPEPVSAIKFALEFDVPSILPAAFYMLSVQDFGDTTTASPGAESMPSMARWDLTDHAMLLKLICGRDKVRNHFKTYLSSLRCEQVANPQKSQSSIDACNHAKNALLGSLMRGDSAFYPHGQWDYLEILRLVQLYKPLRERFCCLYTAKTVSTARVSMWEKLPEYFGI</sequence>